<feature type="transmembrane region" description="Helical" evidence="6">
    <location>
        <begin position="243"/>
        <end position="262"/>
    </location>
</feature>
<dbReference type="Proteomes" id="UP001251524">
    <property type="component" value="Unassembled WGS sequence"/>
</dbReference>
<sequence>MIGKLRNHLAPDGPFLRVVVASATLRVTGMAFGLLVGIQLARLLGAEGYGVYGVAMSVIALLTVAAEFGLSILVTREVASAKALNSFVSAGDVLAWANKFVLLCSLALIGGMLLLMGAMHVRLGQGLYRTLAYGLLLVPVVALASVWGGALRGLQNIAGGQFPDVLLRPALFSLLLLLVHQAGLVVFDPTIAMILGLVSAGAALLVSGLLLRRDWPTSVIGTRSVKSSGNWLRSAAPMALSEGVRVLQAHLVIIVLGVMAAASEVGLFRVAVSVSLLITLPVSLLNVVSSPMLAKLHAEGDLAGMQRLLFRVSVGMTVGVILLCLPFVFFGRELLGFVFGQQFSGSLNSLLILSAGALVNAVFGAAIGLLNMTGHEKKVTRAFLVSLLFLAIMVVPLTLVYGGAGAALASSATVACWNWIMWKDAMKHCNLDASIFGFGAPARRGVANVDR</sequence>
<evidence type="ECO:0000256" key="2">
    <source>
        <dbReference type="ARBA" id="ARBA00022475"/>
    </source>
</evidence>
<feature type="transmembrane region" description="Helical" evidence="6">
    <location>
        <begin position="15"/>
        <end position="38"/>
    </location>
</feature>
<evidence type="ECO:0000256" key="4">
    <source>
        <dbReference type="ARBA" id="ARBA00022989"/>
    </source>
</evidence>
<evidence type="ECO:0000313" key="7">
    <source>
        <dbReference type="EMBL" id="MDR7135856.1"/>
    </source>
</evidence>
<feature type="transmembrane region" description="Helical" evidence="6">
    <location>
        <begin position="382"/>
        <end position="399"/>
    </location>
</feature>
<keyword evidence="3 6" id="KW-0812">Transmembrane</keyword>
<name>A0ABU1WED4_9GAMM</name>
<gene>
    <name evidence="7" type="ORF">J2X06_003074</name>
</gene>
<feature type="transmembrane region" description="Helical" evidence="6">
    <location>
        <begin position="191"/>
        <end position="211"/>
    </location>
</feature>
<feature type="transmembrane region" description="Helical" evidence="6">
    <location>
        <begin position="96"/>
        <end position="119"/>
    </location>
</feature>
<dbReference type="EMBL" id="JAVDVY010000003">
    <property type="protein sequence ID" value="MDR7135856.1"/>
    <property type="molecule type" value="Genomic_DNA"/>
</dbReference>
<comment type="caution">
    <text evidence="7">The sequence shown here is derived from an EMBL/GenBank/DDBJ whole genome shotgun (WGS) entry which is preliminary data.</text>
</comment>
<evidence type="ECO:0000256" key="1">
    <source>
        <dbReference type="ARBA" id="ARBA00004651"/>
    </source>
</evidence>
<feature type="transmembrane region" description="Helical" evidence="6">
    <location>
        <begin position="166"/>
        <end position="185"/>
    </location>
</feature>
<evidence type="ECO:0000313" key="8">
    <source>
        <dbReference type="Proteomes" id="UP001251524"/>
    </source>
</evidence>
<feature type="transmembrane region" description="Helical" evidence="6">
    <location>
        <begin position="131"/>
        <end position="154"/>
    </location>
</feature>
<feature type="transmembrane region" description="Helical" evidence="6">
    <location>
        <begin position="350"/>
        <end position="370"/>
    </location>
</feature>
<keyword evidence="5 6" id="KW-0472">Membrane</keyword>
<dbReference type="Pfam" id="PF01943">
    <property type="entry name" value="Polysacc_synt"/>
    <property type="match status" value="1"/>
</dbReference>
<proteinExistence type="predicted"/>
<keyword evidence="4 6" id="KW-1133">Transmembrane helix</keyword>
<feature type="transmembrane region" description="Helical" evidence="6">
    <location>
        <begin position="50"/>
        <end position="75"/>
    </location>
</feature>
<dbReference type="PANTHER" id="PTHR30250">
    <property type="entry name" value="PST FAMILY PREDICTED COLANIC ACID TRANSPORTER"/>
    <property type="match status" value="1"/>
</dbReference>
<keyword evidence="8" id="KW-1185">Reference proteome</keyword>
<evidence type="ECO:0000256" key="5">
    <source>
        <dbReference type="ARBA" id="ARBA00023136"/>
    </source>
</evidence>
<dbReference type="InterPro" id="IPR002797">
    <property type="entry name" value="Polysacc_synth"/>
</dbReference>
<dbReference type="PANTHER" id="PTHR30250:SF11">
    <property type="entry name" value="O-ANTIGEN TRANSPORTER-RELATED"/>
    <property type="match status" value="1"/>
</dbReference>
<comment type="subcellular location">
    <subcellularLocation>
        <location evidence="1">Cell membrane</location>
        <topology evidence="1">Multi-pass membrane protein</topology>
    </subcellularLocation>
</comment>
<organism evidence="7 8">
    <name type="scientific">Lysobacter niastensis</name>
    <dbReference type="NCBI Taxonomy" id="380629"/>
    <lineage>
        <taxon>Bacteria</taxon>
        <taxon>Pseudomonadati</taxon>
        <taxon>Pseudomonadota</taxon>
        <taxon>Gammaproteobacteria</taxon>
        <taxon>Lysobacterales</taxon>
        <taxon>Lysobacteraceae</taxon>
        <taxon>Lysobacter</taxon>
    </lineage>
</organism>
<evidence type="ECO:0000256" key="6">
    <source>
        <dbReference type="SAM" id="Phobius"/>
    </source>
</evidence>
<feature type="transmembrane region" description="Helical" evidence="6">
    <location>
        <begin position="405"/>
        <end position="422"/>
    </location>
</feature>
<evidence type="ECO:0000256" key="3">
    <source>
        <dbReference type="ARBA" id="ARBA00022692"/>
    </source>
</evidence>
<keyword evidence="2" id="KW-1003">Cell membrane</keyword>
<accession>A0ABU1WED4</accession>
<feature type="transmembrane region" description="Helical" evidence="6">
    <location>
        <begin position="268"/>
        <end position="288"/>
    </location>
</feature>
<dbReference type="InterPro" id="IPR050833">
    <property type="entry name" value="Poly_Biosynth_Transport"/>
</dbReference>
<reference evidence="7 8" key="1">
    <citation type="submission" date="2023-07" db="EMBL/GenBank/DDBJ databases">
        <title>Sorghum-associated microbial communities from plants grown in Nebraska, USA.</title>
        <authorList>
            <person name="Schachtman D."/>
        </authorList>
    </citation>
    <scope>NUCLEOTIDE SEQUENCE [LARGE SCALE GENOMIC DNA]</scope>
    <source>
        <strain evidence="7 8">BE198</strain>
    </source>
</reference>
<dbReference type="RefSeq" id="WP_310063878.1">
    <property type="nucleotide sequence ID" value="NZ_JAVDVY010000003.1"/>
</dbReference>
<protein>
    <submittedName>
        <fullName evidence="7">O-antigen/teichoic acid export membrane protein</fullName>
    </submittedName>
</protein>
<feature type="transmembrane region" description="Helical" evidence="6">
    <location>
        <begin position="308"/>
        <end position="330"/>
    </location>
</feature>